<feature type="transmembrane region" description="Helical" evidence="1">
    <location>
        <begin position="16"/>
        <end position="36"/>
    </location>
</feature>
<reference evidence="2" key="1">
    <citation type="journal article" date="2010" name="Genomics">
        <title>Tracing phylogenomic events leading to diversity of Haemophilus influenzae and the emergence of Brazilian Purpuric Fever (BPF)-associated clones.</title>
        <authorList>
            <person name="Papazisi L."/>
            <person name="Ratnayake S."/>
            <person name="Remortel B.G."/>
            <person name="Bock G.R."/>
            <person name="Liang W."/>
            <person name="Saeed A.I."/>
            <person name="Liu J."/>
            <person name="Fleischmann R.D."/>
            <person name="Kilian M."/>
            <person name="Peterson S.N."/>
        </authorList>
    </citation>
    <scope>NUCLEOTIDE SEQUENCE [LARGE SCALE GENOMIC DNA]</scope>
    <source>
        <strain evidence="2">HK1212</strain>
    </source>
</reference>
<evidence type="ECO:0000256" key="1">
    <source>
        <dbReference type="SAM" id="Phobius"/>
    </source>
</evidence>
<gene>
    <name evidence="2" type="ORF">HAINFHK1212_1060</name>
</gene>
<name>A0A7G2K1W8_HAEIF</name>
<organism evidence="2">
    <name type="scientific">Haemophilus influenzae HK1212</name>
    <dbReference type="NCBI Taxonomy" id="456482"/>
    <lineage>
        <taxon>Bacteria</taxon>
        <taxon>Pseudomonadati</taxon>
        <taxon>Pseudomonadota</taxon>
        <taxon>Gammaproteobacteria</taxon>
        <taxon>Pasteurellales</taxon>
        <taxon>Pasteurellaceae</taxon>
        <taxon>Haemophilus</taxon>
    </lineage>
</organism>
<comment type="caution">
    <text evidence="2">The sequence shown here is derived from an EMBL/GenBank/DDBJ whole genome shotgun (WGS) entry which is preliminary data.</text>
</comment>
<dbReference type="EMBL" id="ABFC01000039">
    <property type="protein sequence ID" value="EFA29563.1"/>
    <property type="molecule type" value="Genomic_DNA"/>
</dbReference>
<keyword evidence="1" id="KW-0812">Transmembrane</keyword>
<sequence>MRFVIFYYDPEKHSDAVFGIITSACTINIVAAFISITKGLFPILSKNE</sequence>
<protein>
    <submittedName>
        <fullName evidence="2">Uncharacterized protein</fullName>
    </submittedName>
</protein>
<proteinExistence type="predicted"/>
<evidence type="ECO:0000313" key="2">
    <source>
        <dbReference type="EMBL" id="EFA29563.1"/>
    </source>
</evidence>
<keyword evidence="1" id="KW-0472">Membrane</keyword>
<accession>A0A7G2K1W8</accession>
<dbReference type="AlphaFoldDB" id="A0A7G2K1W8"/>
<keyword evidence="1" id="KW-1133">Transmembrane helix</keyword>